<feature type="signal peptide" evidence="1">
    <location>
        <begin position="1"/>
        <end position="16"/>
    </location>
</feature>
<keyword evidence="1" id="KW-0732">Signal</keyword>
<dbReference type="Proteomes" id="UP001370758">
    <property type="component" value="Unassembled WGS sequence"/>
</dbReference>
<name>A0AAV9W2Y1_9PEZI</name>
<gene>
    <name evidence="2" type="ORF">TWF481_009172</name>
</gene>
<dbReference type="AlphaFoldDB" id="A0AAV9W2Y1"/>
<protein>
    <submittedName>
        <fullName evidence="2">Uncharacterized protein</fullName>
    </submittedName>
</protein>
<comment type="caution">
    <text evidence="2">The sequence shown here is derived from an EMBL/GenBank/DDBJ whole genome shotgun (WGS) entry which is preliminary data.</text>
</comment>
<accession>A0AAV9W2Y1</accession>
<keyword evidence="3" id="KW-1185">Reference proteome</keyword>
<evidence type="ECO:0000313" key="2">
    <source>
        <dbReference type="EMBL" id="KAK6501330.1"/>
    </source>
</evidence>
<proteinExistence type="predicted"/>
<evidence type="ECO:0000256" key="1">
    <source>
        <dbReference type="SAM" id="SignalP"/>
    </source>
</evidence>
<feature type="chain" id="PRO_5043586646" evidence="1">
    <location>
        <begin position="17"/>
        <end position="260"/>
    </location>
</feature>
<organism evidence="2 3">
    <name type="scientific">Arthrobotrys musiformis</name>
    <dbReference type="NCBI Taxonomy" id="47236"/>
    <lineage>
        <taxon>Eukaryota</taxon>
        <taxon>Fungi</taxon>
        <taxon>Dikarya</taxon>
        <taxon>Ascomycota</taxon>
        <taxon>Pezizomycotina</taxon>
        <taxon>Orbiliomycetes</taxon>
        <taxon>Orbiliales</taxon>
        <taxon>Orbiliaceae</taxon>
        <taxon>Arthrobotrys</taxon>
    </lineage>
</organism>
<reference evidence="2 3" key="1">
    <citation type="submission" date="2023-08" db="EMBL/GenBank/DDBJ databases">
        <authorList>
            <person name="Palmer J.M."/>
        </authorList>
    </citation>
    <scope>NUCLEOTIDE SEQUENCE [LARGE SCALE GENOMIC DNA]</scope>
    <source>
        <strain evidence="2 3">TWF481</strain>
    </source>
</reference>
<dbReference type="EMBL" id="JAVHJL010000006">
    <property type="protein sequence ID" value="KAK6501330.1"/>
    <property type="molecule type" value="Genomic_DNA"/>
</dbReference>
<evidence type="ECO:0000313" key="3">
    <source>
        <dbReference type="Proteomes" id="UP001370758"/>
    </source>
</evidence>
<sequence length="260" mass="29389">MKFLPLAVSIWAAVAAAVPPARRSAGGKKDPAILDFEALRLDKPQGSTNQYYKWYDNIFEDHWGDRFDIGYTQFVEEMLRKGWEGGEIYRQGQTCRERVTPVDSDPDYTKAPLDRIVASPIFCHRGIMILVQYNPELATPPGAKEERQIPCKSYAFRAYELAAAIDNKYRGADGGVFDPMFRGRKAIPNAPDNLVGKVYNPVVTFQWETFTEVNLQIVGRTRWSEDQSEWIILAILEGGVETCPFRVDTSTPPPKELPPV</sequence>